<dbReference type="CDD" id="cd07066">
    <property type="entry name" value="CRD_FZ"/>
    <property type="match status" value="1"/>
</dbReference>
<dbReference type="FunFam" id="2.60.120.290:FF:000013">
    <property type="entry name" value="Membrane frizzled-related protein"/>
    <property type="match status" value="1"/>
</dbReference>
<sequence length="636" mass="69473">MPQEVGGCSSLGRAGILSTFPTPSPTTMKEYTEVIFQPETLDQSKENASPLAPPLPRFLLTEFSNPVFEEGGEAPAQSQPDVENRNSTKLSANGFAQQVRDMASRKFKPDCKFSWLCVAILSTVLLLLLALLVGIIIASQLKSHHPVKPSLGASHAHTITATSTPITRTSPSPQPTGTLSLGGESPVTTMPAPLCGGILLGPKGTFSSPNYPAPYPPNILCKWHIRVAPGMAIQLKVEELDIESSASCLYDRLEIFKEQDASSLWDGSTRYCGSVAPATINTNSSQLQVIFVSDDNIAPSGFTAWYRAILPSEKNCSWDEFLCDQGLCLHSAYVCDGYHDCHDKRDEGNCSTKHKGCGGTLTSMEGQLFSPNYPQPYPHLQLCLWHISVPVGHVVDLHFHNFSLESQEECNYDFVEVYDSAGMGATSVMGRFCSSNLPPVLTSSQHVMTVLFVADEGIADNGFFATYHAHNATEKTCSPLDFSCRNGECLSQALVCDGWHNCPDGSDEFNCTSLTYASFEPSCEPIEVEMCLGLSYNTTSFPNIWLTIMDQQEAEEHLEDYMMLKDFSCYPSLRLLLCSLFVPKCTPDGGILQPCRSVCLAAEQSCQQSLSLLGLPWPLNCNVLLDSNNPLECFLP</sequence>
<dbReference type="Ensembl" id="ENSPMRT00000037836.1">
    <property type="protein sequence ID" value="ENSPMRP00000035694.1"/>
    <property type="gene ID" value="ENSPMRG00000023068.1"/>
</dbReference>
<dbReference type="FunFam" id="4.10.400.10:FF:000065">
    <property type="entry name" value="Transmembrane protease serine 7"/>
    <property type="match status" value="1"/>
</dbReference>
<dbReference type="GO" id="GO:0007601">
    <property type="term" value="P:visual perception"/>
    <property type="evidence" value="ECO:0007669"/>
    <property type="project" value="Ensembl"/>
</dbReference>
<feature type="disulfide bond" evidence="7">
    <location>
        <begin position="484"/>
        <end position="502"/>
    </location>
</feature>
<dbReference type="PRINTS" id="PR00261">
    <property type="entry name" value="LDLRECEPTOR"/>
</dbReference>
<evidence type="ECO:0000256" key="6">
    <source>
        <dbReference type="PROSITE-ProRule" id="PRU00090"/>
    </source>
</evidence>
<evidence type="ECO:0000256" key="4">
    <source>
        <dbReference type="ARBA" id="ARBA00023157"/>
    </source>
</evidence>
<dbReference type="RefSeq" id="XP_028564356.1">
    <property type="nucleotide sequence ID" value="XM_028708523.1"/>
</dbReference>
<dbReference type="OMA" id="WMCDLWR"/>
<evidence type="ECO:0000256" key="3">
    <source>
        <dbReference type="ARBA" id="ARBA00022968"/>
    </source>
</evidence>
<dbReference type="Gene3D" id="1.10.2000.10">
    <property type="entry name" value="Frizzled cysteine-rich domain"/>
    <property type="match status" value="1"/>
</dbReference>
<keyword evidence="9" id="KW-0812">Transmembrane</keyword>
<dbReference type="PROSITE" id="PS50038">
    <property type="entry name" value="FZ"/>
    <property type="match status" value="1"/>
</dbReference>
<dbReference type="FunFam" id="2.60.120.290:FF:000005">
    <property type="entry name" value="Procollagen C-endopeptidase enhancer 1"/>
    <property type="match status" value="1"/>
</dbReference>
<dbReference type="InterPro" id="IPR036790">
    <property type="entry name" value="Frizzled_dom_sf"/>
</dbReference>
<dbReference type="SUPFAM" id="SSF49854">
    <property type="entry name" value="Spermadhesin, CUB domain"/>
    <property type="match status" value="2"/>
</dbReference>
<accession>A0A670KJ93</accession>
<keyword evidence="9" id="KW-1133">Transmembrane helix</keyword>
<dbReference type="PROSITE" id="PS50068">
    <property type="entry name" value="LDLRA_2"/>
    <property type="match status" value="2"/>
</dbReference>
<evidence type="ECO:0000256" key="2">
    <source>
        <dbReference type="ARBA" id="ARBA00022737"/>
    </source>
</evidence>
<keyword evidence="2" id="KW-0677">Repeat</keyword>
<dbReference type="InterPro" id="IPR000859">
    <property type="entry name" value="CUB_dom"/>
</dbReference>
<dbReference type="SUPFAM" id="SSF63501">
    <property type="entry name" value="Frizzled cysteine-rich domain"/>
    <property type="match status" value="1"/>
</dbReference>
<feature type="disulfide bond" evidence="7">
    <location>
        <begin position="316"/>
        <end position="328"/>
    </location>
</feature>
<evidence type="ECO:0000256" key="1">
    <source>
        <dbReference type="ARBA" id="ARBA00004401"/>
    </source>
</evidence>
<keyword evidence="3" id="KW-0735">Signal-anchor</keyword>
<feature type="disulfide bond" evidence="7">
    <location>
        <begin position="496"/>
        <end position="511"/>
    </location>
</feature>
<reference evidence="12 13" key="1">
    <citation type="journal article" date="2019" name="Proc. Natl. Acad. Sci. U.S.A.">
        <title>Regulatory changes in pterin and carotenoid genes underlie balanced color polymorphisms in the wall lizard.</title>
        <authorList>
            <person name="Andrade P."/>
            <person name="Pinho C."/>
            <person name="Perez I de Lanuza G."/>
            <person name="Afonso S."/>
            <person name="Brejcha J."/>
            <person name="Rubin C.J."/>
            <person name="Wallerman O."/>
            <person name="Pereira P."/>
            <person name="Sabatino S.J."/>
            <person name="Bellati A."/>
            <person name="Pellitteri-Rosa D."/>
            <person name="Bosakova Z."/>
            <person name="Bunikis I."/>
            <person name="Carretero M.A."/>
            <person name="Feiner N."/>
            <person name="Marsik P."/>
            <person name="Pauperio F."/>
            <person name="Salvi D."/>
            <person name="Soler L."/>
            <person name="While G.M."/>
            <person name="Uller T."/>
            <person name="Font E."/>
            <person name="Andersson L."/>
            <person name="Carneiro M."/>
        </authorList>
    </citation>
    <scope>NUCLEOTIDE SEQUENCE</scope>
</reference>
<organism evidence="12 13">
    <name type="scientific">Podarcis muralis</name>
    <name type="common">Wall lizard</name>
    <name type="synonym">Lacerta muralis</name>
    <dbReference type="NCBI Taxonomy" id="64176"/>
    <lineage>
        <taxon>Eukaryota</taxon>
        <taxon>Metazoa</taxon>
        <taxon>Chordata</taxon>
        <taxon>Craniata</taxon>
        <taxon>Vertebrata</taxon>
        <taxon>Euteleostomi</taxon>
        <taxon>Lepidosauria</taxon>
        <taxon>Squamata</taxon>
        <taxon>Bifurcata</taxon>
        <taxon>Unidentata</taxon>
        <taxon>Episquamata</taxon>
        <taxon>Laterata</taxon>
        <taxon>Lacertibaenia</taxon>
        <taxon>Lacertidae</taxon>
        <taxon>Podarcis</taxon>
    </lineage>
</organism>
<dbReference type="CDD" id="cd00112">
    <property type="entry name" value="LDLa"/>
    <property type="match status" value="2"/>
</dbReference>
<evidence type="ECO:0000256" key="8">
    <source>
        <dbReference type="SAM" id="MobiDB-lite"/>
    </source>
</evidence>
<feature type="domain" description="FZ" evidence="11">
    <location>
        <begin position="518"/>
        <end position="636"/>
    </location>
</feature>
<dbReference type="Gene3D" id="4.10.400.10">
    <property type="entry name" value="Low-density Lipoprotein Receptor"/>
    <property type="match status" value="2"/>
</dbReference>
<feature type="region of interest" description="Disordered" evidence="8">
    <location>
        <begin position="162"/>
        <end position="183"/>
    </location>
</feature>
<dbReference type="PANTHER" id="PTHR24251:SF30">
    <property type="entry name" value="MEMBRANE FRIZZLED-RELATED PROTEIN"/>
    <property type="match status" value="1"/>
</dbReference>
<dbReference type="SMART" id="SM00192">
    <property type="entry name" value="LDLa"/>
    <property type="match status" value="2"/>
</dbReference>
<dbReference type="GO" id="GO:0042462">
    <property type="term" value="P:eye photoreceptor cell development"/>
    <property type="evidence" value="ECO:0007669"/>
    <property type="project" value="Ensembl"/>
</dbReference>
<keyword evidence="5" id="KW-0325">Glycoprotein</keyword>
<feature type="domain" description="CUB" evidence="10">
    <location>
        <begin position="195"/>
        <end position="309"/>
    </location>
</feature>
<comment type="caution">
    <text evidence="6">Lacks conserved residue(s) required for the propagation of feature annotation.</text>
</comment>
<keyword evidence="4 7" id="KW-1015">Disulfide bond</keyword>
<protein>
    <submittedName>
        <fullName evidence="12">Membrane frizzled-related protein</fullName>
    </submittedName>
</protein>
<dbReference type="PANTHER" id="PTHR24251">
    <property type="entry name" value="OVOCHYMASE-RELATED"/>
    <property type="match status" value="1"/>
</dbReference>
<dbReference type="PROSITE" id="PS01180">
    <property type="entry name" value="CUB"/>
    <property type="match status" value="2"/>
</dbReference>
<dbReference type="InterPro" id="IPR020067">
    <property type="entry name" value="Frizzled_dom"/>
</dbReference>
<gene>
    <name evidence="12" type="primary">MFRP</name>
</gene>
<dbReference type="GeneID" id="114585677"/>
<dbReference type="InterPro" id="IPR035914">
    <property type="entry name" value="Sperma_CUB_dom_sf"/>
</dbReference>
<dbReference type="GO" id="GO:0005886">
    <property type="term" value="C:plasma membrane"/>
    <property type="evidence" value="ECO:0007669"/>
    <property type="project" value="UniProtKB-SubCell"/>
</dbReference>
<dbReference type="SMART" id="SM00042">
    <property type="entry name" value="CUB"/>
    <property type="match status" value="2"/>
</dbReference>
<evidence type="ECO:0000259" key="11">
    <source>
        <dbReference type="PROSITE" id="PS50038"/>
    </source>
</evidence>
<reference evidence="12" key="2">
    <citation type="submission" date="2025-08" db="UniProtKB">
        <authorList>
            <consortium name="Ensembl"/>
        </authorList>
    </citation>
    <scope>IDENTIFICATION</scope>
</reference>
<dbReference type="GO" id="GO:0060041">
    <property type="term" value="P:retina development in camera-type eye"/>
    <property type="evidence" value="ECO:0007669"/>
    <property type="project" value="Ensembl"/>
</dbReference>
<evidence type="ECO:0000313" key="12">
    <source>
        <dbReference type="Ensembl" id="ENSPMRP00000035694.1"/>
    </source>
</evidence>
<evidence type="ECO:0000256" key="5">
    <source>
        <dbReference type="ARBA" id="ARBA00023180"/>
    </source>
</evidence>
<dbReference type="Gene3D" id="2.60.120.290">
    <property type="entry name" value="Spermadhesin, CUB domain"/>
    <property type="match status" value="2"/>
</dbReference>
<dbReference type="SMART" id="SM00063">
    <property type="entry name" value="FRI"/>
    <property type="match status" value="1"/>
</dbReference>
<dbReference type="CTD" id="83552"/>
<feature type="domain" description="CUB" evidence="10">
    <location>
        <begin position="357"/>
        <end position="470"/>
    </location>
</feature>
<evidence type="ECO:0000259" key="10">
    <source>
        <dbReference type="PROSITE" id="PS01180"/>
    </source>
</evidence>
<dbReference type="AlphaFoldDB" id="A0A670KJ93"/>
<evidence type="ECO:0000313" key="13">
    <source>
        <dbReference type="Proteomes" id="UP000472272"/>
    </source>
</evidence>
<feature type="disulfide bond" evidence="7">
    <location>
        <begin position="477"/>
        <end position="489"/>
    </location>
</feature>
<dbReference type="GeneTree" id="ENSGT00940000154525"/>
<feature type="compositionally biased region" description="Low complexity" evidence="8">
    <location>
        <begin position="162"/>
        <end position="171"/>
    </location>
</feature>
<feature type="region of interest" description="Disordered" evidence="8">
    <location>
        <begin position="1"/>
        <end position="25"/>
    </location>
</feature>
<evidence type="ECO:0000256" key="7">
    <source>
        <dbReference type="PROSITE-ProRule" id="PRU00124"/>
    </source>
</evidence>
<dbReference type="InterPro" id="IPR023415">
    <property type="entry name" value="LDLR_class-A_CS"/>
</dbReference>
<dbReference type="SUPFAM" id="SSF57424">
    <property type="entry name" value="LDL receptor-like module"/>
    <property type="match status" value="2"/>
</dbReference>
<dbReference type="InterPro" id="IPR036055">
    <property type="entry name" value="LDL_receptor-like_sf"/>
</dbReference>
<proteinExistence type="predicted"/>
<feature type="disulfide bond" evidence="7">
    <location>
        <begin position="323"/>
        <end position="341"/>
    </location>
</feature>
<dbReference type="Proteomes" id="UP000472272">
    <property type="component" value="Chromosome 15"/>
</dbReference>
<evidence type="ECO:0000256" key="9">
    <source>
        <dbReference type="SAM" id="Phobius"/>
    </source>
</evidence>
<dbReference type="CDD" id="cd00041">
    <property type="entry name" value="CUB"/>
    <property type="match status" value="2"/>
</dbReference>
<dbReference type="Pfam" id="PF01392">
    <property type="entry name" value="Fz"/>
    <property type="match status" value="1"/>
</dbReference>
<dbReference type="InterPro" id="IPR002172">
    <property type="entry name" value="LDrepeatLR_classA_rpt"/>
</dbReference>
<keyword evidence="9" id="KW-0472">Membrane</keyword>
<dbReference type="Pfam" id="PF00057">
    <property type="entry name" value="Ldl_recept_a"/>
    <property type="match status" value="2"/>
</dbReference>
<feature type="transmembrane region" description="Helical" evidence="9">
    <location>
        <begin position="113"/>
        <end position="138"/>
    </location>
</feature>
<dbReference type="Pfam" id="PF00431">
    <property type="entry name" value="CUB"/>
    <property type="match status" value="2"/>
</dbReference>
<comment type="subcellular location">
    <subcellularLocation>
        <location evidence="1">Cell membrane</location>
        <topology evidence="1">Single-pass type II membrane protein</topology>
    </subcellularLocation>
</comment>
<feature type="disulfide bond" evidence="7">
    <location>
        <begin position="335"/>
        <end position="350"/>
    </location>
</feature>
<keyword evidence="13" id="KW-1185">Reference proteome</keyword>
<dbReference type="PROSITE" id="PS01209">
    <property type="entry name" value="LDLRA_1"/>
    <property type="match status" value="1"/>
</dbReference>
<name>A0A670KJ93_PODMU</name>
<reference evidence="12" key="3">
    <citation type="submission" date="2025-09" db="UniProtKB">
        <authorList>
            <consortium name="Ensembl"/>
        </authorList>
    </citation>
    <scope>IDENTIFICATION</scope>
</reference>